<dbReference type="InterPro" id="IPR003615">
    <property type="entry name" value="HNH_nuc"/>
</dbReference>
<dbReference type="RefSeq" id="WP_131636598.1">
    <property type="nucleotide sequence ID" value="NZ_SJON01000004.1"/>
</dbReference>
<dbReference type="GO" id="GO:0016887">
    <property type="term" value="F:ATP hydrolysis activity"/>
    <property type="evidence" value="ECO:0007669"/>
    <property type="project" value="InterPro"/>
</dbReference>
<accession>A0AAE8QYE7</accession>
<organism evidence="2 3">
    <name type="scientific">Enterobacter quasihormaechei</name>
    <dbReference type="NCBI Taxonomy" id="2529382"/>
    <lineage>
        <taxon>Bacteria</taxon>
        <taxon>Pseudomonadati</taxon>
        <taxon>Pseudomonadota</taxon>
        <taxon>Gammaproteobacteria</taxon>
        <taxon>Enterobacterales</taxon>
        <taxon>Enterobacteriaceae</taxon>
        <taxon>Enterobacter</taxon>
    </lineage>
</organism>
<sequence>MRKITRSRVPPEALSFSRIREQRRELAEYYKQLPAERVLSRPPFDPEPLYNNEVRMRLMREFQGRCAWCEQRVDTPEIDHYRPRGGARFGINSQVAPDYYGWFAYQWQNLLLVCRECNRARSNWFPLSGRPAQIQCTWSEAQRTEKSLLLNPSADNPCEHLSIQRDGLLLPLTEKGHTTIEILQLNREPLRYKREEEIISLISELNQHTNTLTMEHYLIHTERPGVAIIFLNTLLRIVAGEYTNLRYKPLITFNRALDAVLNSSLPLNELIRLWSDFSFPLPDKNQKADWANEAVNERRRSLASQLVTGITLHNFKSFEDFTLDFTNITPPEDLAPCVALVGENSTGKSSILQGICLALMSRQQRNLLRLDYENYLQRDREGWQRSHMKPASITLTLEDGSTRTLTISDEGLVFSDNDWPDFMVLAYGARRYFCERTRRTAVGKSLFYPTALLRDVTNELADKDDEFFASIARAMKEILSLEQGEFLLRDSHRNILVRAHGRDTPLSKMSDGYQSLFAMSLDIMFRMTHYWRSLESARGVVLIDEIETHLHPRWKIQVVSALRRAMPGVQFIFSTHDPLCLRGLTQHEVRVLFRDPHQQIVELSELPLLQGMDIEQLLTSDYFGLLSTLDGKLENLLKRYEHAIQRTPGQQRLIHDIERELSQYRALSGNPVQRVIAEGIARYVEQARQTPLEREKLHQDAVRMIVKSLQEAQR</sequence>
<dbReference type="GO" id="GO:0005524">
    <property type="term" value="F:ATP binding"/>
    <property type="evidence" value="ECO:0007669"/>
    <property type="project" value="InterPro"/>
</dbReference>
<dbReference type="SMART" id="SM00382">
    <property type="entry name" value="AAA"/>
    <property type="match status" value="1"/>
</dbReference>
<proteinExistence type="predicted"/>
<dbReference type="Pfam" id="PF13304">
    <property type="entry name" value="AAA_21"/>
    <property type="match status" value="1"/>
</dbReference>
<dbReference type="EMBL" id="SJON01000004">
    <property type="protein sequence ID" value="TCB87886.1"/>
    <property type="molecule type" value="Genomic_DNA"/>
</dbReference>
<protein>
    <recommendedName>
        <fullName evidence="1">AAA+ ATPase domain-containing protein</fullName>
    </recommendedName>
</protein>
<evidence type="ECO:0000259" key="1">
    <source>
        <dbReference type="SMART" id="SM00382"/>
    </source>
</evidence>
<dbReference type="PANTHER" id="PTHR43581:SF2">
    <property type="entry name" value="EXCINUCLEASE ATPASE SUBUNIT"/>
    <property type="match status" value="1"/>
</dbReference>
<dbReference type="CDD" id="cd00085">
    <property type="entry name" value="HNHc"/>
    <property type="match status" value="1"/>
</dbReference>
<dbReference type="AlphaFoldDB" id="A0AAE8QYE7"/>
<dbReference type="PANTHER" id="PTHR43581">
    <property type="entry name" value="ATP/GTP PHOSPHATASE"/>
    <property type="match status" value="1"/>
</dbReference>
<dbReference type="InterPro" id="IPR003593">
    <property type="entry name" value="AAA+_ATPase"/>
</dbReference>
<comment type="caution">
    <text evidence="2">The sequence shown here is derived from an EMBL/GenBank/DDBJ whole genome shotgun (WGS) entry which is preliminary data.</text>
</comment>
<evidence type="ECO:0000313" key="3">
    <source>
        <dbReference type="Proteomes" id="UP000291623"/>
    </source>
</evidence>
<dbReference type="InterPro" id="IPR003959">
    <property type="entry name" value="ATPase_AAA_core"/>
</dbReference>
<reference evidence="2 3" key="1">
    <citation type="submission" date="2019-02" db="EMBL/GenBank/DDBJ databases">
        <title>The draft genome of Enterobacter spp. strains.</title>
        <authorList>
            <person name="Wang C."/>
            <person name="Feng Y."/>
            <person name="Zong Z."/>
        </authorList>
    </citation>
    <scope>NUCLEOTIDE SEQUENCE [LARGE SCALE GENOMIC DNA]</scope>
    <source>
        <strain evidence="2 3">WCHEQ120003</strain>
    </source>
</reference>
<dbReference type="GeneID" id="92384514"/>
<dbReference type="Proteomes" id="UP000291623">
    <property type="component" value="Unassembled WGS sequence"/>
</dbReference>
<dbReference type="InterPro" id="IPR027417">
    <property type="entry name" value="P-loop_NTPase"/>
</dbReference>
<dbReference type="SUPFAM" id="SSF52540">
    <property type="entry name" value="P-loop containing nucleoside triphosphate hydrolases"/>
    <property type="match status" value="1"/>
</dbReference>
<dbReference type="Pfam" id="PF13476">
    <property type="entry name" value="AAA_23"/>
    <property type="match status" value="1"/>
</dbReference>
<feature type="domain" description="AAA+ ATPase" evidence="1">
    <location>
        <begin position="334"/>
        <end position="595"/>
    </location>
</feature>
<evidence type="ECO:0000313" key="2">
    <source>
        <dbReference type="EMBL" id="TCB87886.1"/>
    </source>
</evidence>
<dbReference type="InterPro" id="IPR038729">
    <property type="entry name" value="Rad50/SbcC_AAA"/>
</dbReference>
<dbReference type="Gene3D" id="1.10.30.50">
    <property type="match status" value="1"/>
</dbReference>
<dbReference type="InterPro" id="IPR051396">
    <property type="entry name" value="Bact_Antivir_Def_Nuclease"/>
</dbReference>
<name>A0AAE8QYE7_9ENTR</name>
<dbReference type="GO" id="GO:0006302">
    <property type="term" value="P:double-strand break repair"/>
    <property type="evidence" value="ECO:0007669"/>
    <property type="project" value="InterPro"/>
</dbReference>
<dbReference type="Gene3D" id="3.40.50.300">
    <property type="entry name" value="P-loop containing nucleotide triphosphate hydrolases"/>
    <property type="match status" value="2"/>
</dbReference>
<gene>
    <name evidence="2" type="ORF">E0L16_06915</name>
</gene>